<organism evidence="15 16">
    <name type="scientific">Acetobacter cibinongensis</name>
    <dbReference type="NCBI Taxonomy" id="146475"/>
    <lineage>
        <taxon>Bacteria</taxon>
        <taxon>Pseudomonadati</taxon>
        <taxon>Pseudomonadota</taxon>
        <taxon>Alphaproteobacteria</taxon>
        <taxon>Acetobacterales</taxon>
        <taxon>Acetobacteraceae</taxon>
        <taxon>Acetobacter</taxon>
    </lineage>
</organism>
<dbReference type="SUPFAM" id="SSF56935">
    <property type="entry name" value="Porins"/>
    <property type="match status" value="1"/>
</dbReference>
<evidence type="ECO:0000256" key="6">
    <source>
        <dbReference type="ARBA" id="ARBA00023077"/>
    </source>
</evidence>
<dbReference type="GO" id="GO:0038023">
    <property type="term" value="F:signaling receptor activity"/>
    <property type="evidence" value="ECO:0007669"/>
    <property type="project" value="InterPro"/>
</dbReference>
<dbReference type="InterPro" id="IPR010105">
    <property type="entry name" value="TonB_sidphr_rcpt"/>
</dbReference>
<dbReference type="GO" id="GO:0015891">
    <property type="term" value="P:siderophore transport"/>
    <property type="evidence" value="ECO:0007669"/>
    <property type="project" value="InterPro"/>
</dbReference>
<feature type="domain" description="TonB-dependent receptor-like beta-barrel" evidence="13">
    <location>
        <begin position="340"/>
        <end position="772"/>
    </location>
</feature>
<comment type="similarity">
    <text evidence="2 10 11">Belongs to the TonB-dependent receptor family.</text>
</comment>
<dbReference type="InterPro" id="IPR012910">
    <property type="entry name" value="Plug_dom"/>
</dbReference>
<keyword evidence="5 10" id="KW-0812">Transmembrane</keyword>
<dbReference type="InterPro" id="IPR036942">
    <property type="entry name" value="Beta-barrel_TonB_sf"/>
</dbReference>
<evidence type="ECO:0000256" key="3">
    <source>
        <dbReference type="ARBA" id="ARBA00022448"/>
    </source>
</evidence>
<dbReference type="Pfam" id="PF00593">
    <property type="entry name" value="TonB_dep_Rec_b-barrel"/>
    <property type="match status" value="1"/>
</dbReference>
<dbReference type="AlphaFoldDB" id="A0A1Z5YWE8"/>
<evidence type="ECO:0000256" key="2">
    <source>
        <dbReference type="ARBA" id="ARBA00009810"/>
    </source>
</evidence>
<keyword evidence="4 10" id="KW-1134">Transmembrane beta strand</keyword>
<evidence type="ECO:0000256" key="5">
    <source>
        <dbReference type="ARBA" id="ARBA00022692"/>
    </source>
</evidence>
<evidence type="ECO:0000259" key="13">
    <source>
        <dbReference type="Pfam" id="PF00593"/>
    </source>
</evidence>
<feature type="domain" description="TonB-dependent receptor plug" evidence="14">
    <location>
        <begin position="150"/>
        <end position="259"/>
    </location>
</feature>
<dbReference type="Gene3D" id="2.170.130.10">
    <property type="entry name" value="TonB-dependent receptor, plug domain"/>
    <property type="match status" value="1"/>
</dbReference>
<keyword evidence="7 10" id="KW-0472">Membrane</keyword>
<evidence type="ECO:0000256" key="11">
    <source>
        <dbReference type="RuleBase" id="RU003357"/>
    </source>
</evidence>
<sequence>MLSFLKSLGVATALTSLPVVSASSVFAQTLEHTFHVPPGSMNSVLLAFSQQAHAQINFGSVMFGQKTSEGISGTMTHAQALTRLLSGSGVTFKVLGNNGYELVPSLTVVARSQRNSLPDEKEDTLEARDSEHILVQGDVIGNASHYGQRHYAGSRSVISHMDLTEKAVRSIDDALQRIPSVKIFDETGTGALPQIQLRGLYESRSGRVQILEDGIPLALAPYGQTSVSMFPMTMDMVDRIDVVRGGAALQYGPNNMGGVINIVSRPIANKWTTSIGERLQIAGNNGHVLGNTDFSTGGHITRRFAMQIDANFQNGHQFRDGHSATNVRNLRLRTEYEITNSDRIKTDFADYDATIDMPGALSTADYRKNPFQTTRNYDSMTGYTYRGSLVGQHDIHSWKGLTGGQATLTFFADKASRSFTNGMRLSSAETWRSDLPVQRLQNSPRDFTVYGVQPQMTLRTNAWGVSHEFAFGARYVSEDIHYMVNRQAFPVGAWAPFRDWQFNTQAWSTFISDKMGFLHDRLTITPGFRFEHVDQNYVNNATKQKEGNGTRDILPGVTVGYSVGKTGYLFFDAQKSLRSPQSTQIIYGNRLNAEKAWNYEAGGRWFPNRHTTFSLTFYRIDFGNQINYDSTILSPTLGTPGGYINLGGTRYQGIEFSGNWAVKQLPALSFDAAYSFLDAKQLNGDYHGNVVPYTSKHQISGGVTYKLGGTHFNINGFWFSRAYTDAANTKQENSTGSVGRVPGYVVFNAQVTHTIPLRRMGTKLDLSLAIMNFGDERYYFRGMDTSPWGREVAPGRTFQIGSKVTF</sequence>
<evidence type="ECO:0000256" key="4">
    <source>
        <dbReference type="ARBA" id="ARBA00022452"/>
    </source>
</evidence>
<dbReference type="InterPro" id="IPR000531">
    <property type="entry name" value="Beta-barrel_TonB"/>
</dbReference>
<comment type="subcellular location">
    <subcellularLocation>
        <location evidence="1 10">Cell outer membrane</location>
        <topology evidence="1 10">Multi-pass membrane protein</topology>
    </subcellularLocation>
</comment>
<accession>A0A1Z5YWE8</accession>
<evidence type="ECO:0008006" key="17">
    <source>
        <dbReference type="Google" id="ProtNLM"/>
    </source>
</evidence>
<gene>
    <name evidence="15" type="ORF">HK14_02080</name>
</gene>
<dbReference type="PROSITE" id="PS52016">
    <property type="entry name" value="TONB_DEPENDENT_REC_3"/>
    <property type="match status" value="1"/>
</dbReference>
<keyword evidence="6 11" id="KW-0798">TonB box</keyword>
<evidence type="ECO:0000256" key="1">
    <source>
        <dbReference type="ARBA" id="ARBA00004571"/>
    </source>
</evidence>
<reference evidence="15 16" key="1">
    <citation type="submission" date="2014-06" db="EMBL/GenBank/DDBJ databases">
        <authorList>
            <person name="Ju J."/>
            <person name="Zhang J."/>
        </authorList>
    </citation>
    <scope>NUCLEOTIDE SEQUENCE [LARGE SCALE GENOMIC DNA]</scope>
    <source>
        <strain evidence="15 16">DsW_47</strain>
    </source>
</reference>
<feature type="signal peptide" evidence="12">
    <location>
        <begin position="1"/>
        <end position="27"/>
    </location>
</feature>
<evidence type="ECO:0000256" key="12">
    <source>
        <dbReference type="SAM" id="SignalP"/>
    </source>
</evidence>
<dbReference type="Proteomes" id="UP000196086">
    <property type="component" value="Unassembled WGS sequence"/>
</dbReference>
<dbReference type="CDD" id="cd01347">
    <property type="entry name" value="ligand_gated_channel"/>
    <property type="match status" value="1"/>
</dbReference>
<dbReference type="Gene3D" id="2.40.170.20">
    <property type="entry name" value="TonB-dependent receptor, beta-barrel domain"/>
    <property type="match status" value="1"/>
</dbReference>
<dbReference type="Gene3D" id="3.55.50.30">
    <property type="match status" value="1"/>
</dbReference>
<protein>
    <recommendedName>
        <fullName evidence="17">TonB-dependent receptor</fullName>
    </recommendedName>
</protein>
<name>A0A1Z5YWE8_9PROT</name>
<evidence type="ECO:0000256" key="8">
    <source>
        <dbReference type="ARBA" id="ARBA00023170"/>
    </source>
</evidence>
<evidence type="ECO:0000313" key="15">
    <source>
        <dbReference type="EMBL" id="OUJ03375.1"/>
    </source>
</evidence>
<dbReference type="Pfam" id="PF07715">
    <property type="entry name" value="Plug"/>
    <property type="match status" value="1"/>
</dbReference>
<evidence type="ECO:0000259" key="14">
    <source>
        <dbReference type="Pfam" id="PF07715"/>
    </source>
</evidence>
<dbReference type="NCBIfam" id="TIGR01783">
    <property type="entry name" value="TonB-siderophor"/>
    <property type="match status" value="1"/>
</dbReference>
<feature type="chain" id="PRO_5012238826" description="TonB-dependent receptor" evidence="12">
    <location>
        <begin position="28"/>
        <end position="806"/>
    </location>
</feature>
<dbReference type="PANTHER" id="PTHR30442">
    <property type="entry name" value="IRON III DICITRATE TRANSPORT PROTEIN FECA"/>
    <property type="match status" value="1"/>
</dbReference>
<dbReference type="GO" id="GO:0015343">
    <property type="term" value="F:siderophore-iron transmembrane transporter activity"/>
    <property type="evidence" value="ECO:0007669"/>
    <property type="project" value="InterPro"/>
</dbReference>
<comment type="caution">
    <text evidence="15">The sequence shown here is derived from an EMBL/GenBank/DDBJ whole genome shotgun (WGS) entry which is preliminary data.</text>
</comment>
<evidence type="ECO:0000256" key="10">
    <source>
        <dbReference type="PROSITE-ProRule" id="PRU01360"/>
    </source>
</evidence>
<keyword evidence="8" id="KW-0675">Receptor</keyword>
<dbReference type="InterPro" id="IPR037066">
    <property type="entry name" value="Plug_dom_sf"/>
</dbReference>
<dbReference type="GO" id="GO:0009279">
    <property type="term" value="C:cell outer membrane"/>
    <property type="evidence" value="ECO:0007669"/>
    <property type="project" value="UniProtKB-SubCell"/>
</dbReference>
<keyword evidence="3 10" id="KW-0813">Transport</keyword>
<evidence type="ECO:0000313" key="16">
    <source>
        <dbReference type="Proteomes" id="UP000196086"/>
    </source>
</evidence>
<keyword evidence="12" id="KW-0732">Signal</keyword>
<evidence type="ECO:0000256" key="9">
    <source>
        <dbReference type="ARBA" id="ARBA00023237"/>
    </source>
</evidence>
<keyword evidence="9 10" id="KW-0998">Cell outer membrane</keyword>
<proteinExistence type="inferred from homology"/>
<dbReference type="EMBL" id="JOMQ01000013">
    <property type="protein sequence ID" value="OUJ03375.1"/>
    <property type="molecule type" value="Genomic_DNA"/>
</dbReference>
<dbReference type="PANTHER" id="PTHR30442:SF0">
    <property type="entry name" value="FE(3+) DICITRATE TRANSPORT PROTEIN FECA"/>
    <property type="match status" value="1"/>
</dbReference>
<evidence type="ECO:0000256" key="7">
    <source>
        <dbReference type="ARBA" id="ARBA00023136"/>
    </source>
</evidence>
<dbReference type="InterPro" id="IPR039426">
    <property type="entry name" value="TonB-dep_rcpt-like"/>
</dbReference>